<reference evidence="2 3" key="2">
    <citation type="submission" date="2016-05" db="EMBL/GenBank/DDBJ databases">
        <title>Lineage-specific infection strategies underlie the spectrum of fungal disease in amphibians.</title>
        <authorList>
            <person name="Cuomo C.A."/>
            <person name="Farrer R.A."/>
            <person name="James T."/>
            <person name="Longcore J."/>
            <person name="Birren B."/>
        </authorList>
    </citation>
    <scope>NUCLEOTIDE SEQUENCE [LARGE SCALE GENOMIC DNA]</scope>
    <source>
        <strain evidence="2 3">JEL423</strain>
    </source>
</reference>
<protein>
    <submittedName>
        <fullName evidence="2">Uncharacterized protein</fullName>
    </submittedName>
</protein>
<dbReference type="Proteomes" id="UP000077115">
    <property type="component" value="Unassembled WGS sequence"/>
</dbReference>
<name>A0A177WSY0_BATDL</name>
<organism evidence="2 3">
    <name type="scientific">Batrachochytrium dendrobatidis (strain JEL423)</name>
    <dbReference type="NCBI Taxonomy" id="403673"/>
    <lineage>
        <taxon>Eukaryota</taxon>
        <taxon>Fungi</taxon>
        <taxon>Fungi incertae sedis</taxon>
        <taxon>Chytridiomycota</taxon>
        <taxon>Chytridiomycota incertae sedis</taxon>
        <taxon>Chytridiomycetes</taxon>
        <taxon>Rhizophydiales</taxon>
        <taxon>Rhizophydiales incertae sedis</taxon>
        <taxon>Batrachochytrium</taxon>
    </lineage>
</organism>
<dbReference type="PANTHER" id="PTHR13238:SF0">
    <property type="entry name" value="CILIA- AND FLAGELLA-ASSOCIATED PROTEIN 298"/>
    <property type="match status" value="1"/>
</dbReference>
<dbReference type="EMBL" id="DS022309">
    <property type="protein sequence ID" value="OAJ43247.1"/>
    <property type="molecule type" value="Genomic_DNA"/>
</dbReference>
<dbReference type="STRING" id="403673.A0A177WSY0"/>
<dbReference type="eggNOG" id="ENOG502QQ3Z">
    <property type="taxonomic scope" value="Eukaryota"/>
</dbReference>
<dbReference type="GO" id="GO:0003352">
    <property type="term" value="P:regulation of cilium movement"/>
    <property type="evidence" value="ECO:0007669"/>
    <property type="project" value="InterPro"/>
</dbReference>
<dbReference type="AlphaFoldDB" id="A0A177WSY0"/>
<comment type="similarity">
    <text evidence="1">Belongs to the CFAP298 family.</text>
</comment>
<dbReference type="OrthoDB" id="276065at2759"/>
<dbReference type="VEuPathDB" id="FungiDB:BDEG_26620"/>
<accession>A0A177WSY0</accession>
<dbReference type="InterPro" id="IPR021298">
    <property type="entry name" value="CFAP298"/>
</dbReference>
<evidence type="ECO:0000313" key="3">
    <source>
        <dbReference type="Proteomes" id="UP000077115"/>
    </source>
</evidence>
<sequence length="296" mass="33605">MVVIHVKRAEDSMFLFEAPVVSDLADLVPSIATIYNLRLRIGRLLSCAEEFIKYGPLKPDNEQGYTEEQLEKFSSPDTELPDKPRNEIYKNGFMFYDNPDPSGRRVGQAMGEAAANVIVTTLNAATDAISKDQITKGVSLKLDVLKSLLDDIRGAFCIVHPEGFPEWEPLRDILEDTEDLSGTAASKEIIDSKDASIWWANKELQREKKLCDYIGKNDKTKIIVKLQKRGQGPPLREAPISEQQQKEMMAYYYRKQEEQKKLAENDEDEYLNSSWADTKALKSAFNGMQGVKWRAF</sequence>
<evidence type="ECO:0000256" key="1">
    <source>
        <dbReference type="ARBA" id="ARBA00009619"/>
    </source>
</evidence>
<dbReference type="PANTHER" id="PTHR13238">
    <property type="entry name" value="PROTEIN C21ORF59"/>
    <property type="match status" value="1"/>
</dbReference>
<reference evidence="2 3" key="1">
    <citation type="submission" date="2006-10" db="EMBL/GenBank/DDBJ databases">
        <title>The Genome Sequence of Batrachochytrium dendrobatidis JEL423.</title>
        <authorList>
            <consortium name="The Broad Institute Genome Sequencing Platform"/>
            <person name="Birren B."/>
            <person name="Lander E."/>
            <person name="Galagan J."/>
            <person name="Cuomo C."/>
            <person name="Devon K."/>
            <person name="Jaffe D."/>
            <person name="Butler J."/>
            <person name="Alvarez P."/>
            <person name="Gnerre S."/>
            <person name="Grabherr M."/>
            <person name="Kleber M."/>
            <person name="Mauceli E."/>
            <person name="Brockman W."/>
            <person name="Young S."/>
            <person name="LaButti K."/>
            <person name="Sykes S."/>
            <person name="DeCaprio D."/>
            <person name="Crawford M."/>
            <person name="Koehrsen M."/>
            <person name="Engels R."/>
            <person name="Montgomery P."/>
            <person name="Pearson M."/>
            <person name="Howarth C."/>
            <person name="Larson L."/>
            <person name="White J."/>
            <person name="O'Leary S."/>
            <person name="Kodira C."/>
            <person name="Zeng Q."/>
            <person name="Yandava C."/>
            <person name="Alvarado L."/>
            <person name="Longcore J."/>
            <person name="James T."/>
        </authorList>
    </citation>
    <scope>NUCLEOTIDE SEQUENCE [LARGE SCALE GENOMIC DNA]</scope>
    <source>
        <strain evidence="2 3">JEL423</strain>
    </source>
</reference>
<proteinExistence type="inferred from homology"/>
<gene>
    <name evidence="2" type="ORF">BDEG_26620</name>
</gene>
<evidence type="ECO:0000313" key="2">
    <source>
        <dbReference type="EMBL" id="OAJ43247.1"/>
    </source>
</evidence>
<dbReference type="Pfam" id="PF11069">
    <property type="entry name" value="CFAP298"/>
    <property type="match status" value="1"/>
</dbReference>